<feature type="chain" id="PRO_5019471143" evidence="1">
    <location>
        <begin position="27"/>
        <end position="187"/>
    </location>
</feature>
<gene>
    <name evidence="2" type="ORF">NCTC9428_02053</name>
</gene>
<organism evidence="2 3">
    <name type="scientific">Pseudomonas fluorescens</name>
    <dbReference type="NCBI Taxonomy" id="294"/>
    <lineage>
        <taxon>Bacteria</taxon>
        <taxon>Pseudomonadati</taxon>
        <taxon>Pseudomonadota</taxon>
        <taxon>Gammaproteobacteria</taxon>
        <taxon>Pseudomonadales</taxon>
        <taxon>Pseudomonadaceae</taxon>
        <taxon>Pseudomonas</taxon>
    </lineage>
</organism>
<evidence type="ECO:0000313" key="3">
    <source>
        <dbReference type="Proteomes" id="UP000281909"/>
    </source>
</evidence>
<reference evidence="2 3" key="1">
    <citation type="submission" date="2018-12" db="EMBL/GenBank/DDBJ databases">
        <authorList>
            <consortium name="Pathogen Informatics"/>
        </authorList>
    </citation>
    <scope>NUCLEOTIDE SEQUENCE [LARGE SCALE GENOMIC DNA]</scope>
    <source>
        <strain evidence="2 3">NCTC9428</strain>
    </source>
</reference>
<name>A0A448DUL5_PSEFL</name>
<keyword evidence="1" id="KW-0732">Signal</keyword>
<feature type="signal peptide" evidence="1">
    <location>
        <begin position="1"/>
        <end position="26"/>
    </location>
</feature>
<dbReference type="OrthoDB" id="7026399at2"/>
<evidence type="ECO:0000256" key="1">
    <source>
        <dbReference type="SAM" id="SignalP"/>
    </source>
</evidence>
<dbReference type="EMBL" id="LR134318">
    <property type="protein sequence ID" value="VEF10448.1"/>
    <property type="molecule type" value="Genomic_DNA"/>
</dbReference>
<accession>A0A448DUL5</accession>
<sequence length="187" mass="19450">MSLLSKKAVIVLLAAVAGLGAINAQAAKAKEKAPTGQVSMLDGKFTFVLPKGFVADPLPASPSGATGTMYTNQATKTVVIAAENQIPQGQNVKDNDGEFLDGSVSSFIDDQRKALPDFNKLSEKSLTQKSTGLGLRQVDSTATQGGGQTLNTTLMAGSGTKMALVQVISRASDEKTHEALVKTILKD</sequence>
<dbReference type="RefSeq" id="WP_126362207.1">
    <property type="nucleotide sequence ID" value="NZ_LR134318.1"/>
</dbReference>
<dbReference type="Proteomes" id="UP000281909">
    <property type="component" value="Chromosome"/>
</dbReference>
<proteinExistence type="predicted"/>
<protein>
    <submittedName>
        <fullName evidence="2">Uncharacterized protein</fullName>
    </submittedName>
</protein>
<evidence type="ECO:0000313" key="2">
    <source>
        <dbReference type="EMBL" id="VEF10448.1"/>
    </source>
</evidence>
<dbReference type="AlphaFoldDB" id="A0A448DUL5"/>